<feature type="region of interest" description="Disordered" evidence="1">
    <location>
        <begin position="52"/>
        <end position="118"/>
    </location>
</feature>
<evidence type="ECO:0000313" key="3">
    <source>
        <dbReference type="EMBL" id="WQH16365.1"/>
    </source>
</evidence>
<gene>
    <name evidence="3" type="ORF">SR882_00275</name>
</gene>
<dbReference type="Pfam" id="PF13511">
    <property type="entry name" value="DUF4124"/>
    <property type="match status" value="1"/>
</dbReference>
<keyword evidence="4" id="KW-1185">Reference proteome</keyword>
<organism evidence="3 4">
    <name type="scientific">Guyparkeria halophila</name>
    <dbReference type="NCBI Taxonomy" id="47960"/>
    <lineage>
        <taxon>Bacteria</taxon>
        <taxon>Pseudomonadati</taxon>
        <taxon>Pseudomonadota</taxon>
        <taxon>Gammaproteobacteria</taxon>
        <taxon>Chromatiales</taxon>
        <taxon>Thioalkalibacteraceae</taxon>
        <taxon>Guyparkeria</taxon>
    </lineage>
</organism>
<protein>
    <submittedName>
        <fullName evidence="3">DUF4124 domain-containing protein</fullName>
    </submittedName>
</protein>
<evidence type="ECO:0000259" key="2">
    <source>
        <dbReference type="Pfam" id="PF13511"/>
    </source>
</evidence>
<dbReference type="Proteomes" id="UP001327459">
    <property type="component" value="Chromosome"/>
</dbReference>
<proteinExistence type="predicted"/>
<sequence length="214" mass="22697">MRVVNGRSPHRIHLLWPLLLVLAPPLSAAKIYQYTNSAGETVFTDEPVEGATVHEVEDAPVIPMTPVDVPEPRQGDAGSTDRSAPSADAPRNTATGAGEASGTTTGGEAASREAGDEPAGYQHLSIVEPADGEVASRLHGSITVELVMQPNLRSGDRIRILVDGEARVRDSTGRRHLLNGLAPGAHELVAQIHRDGEVIKESAPVRFQLMTSSQ</sequence>
<feature type="domain" description="DUF4124" evidence="2">
    <location>
        <begin position="18"/>
        <end position="60"/>
    </location>
</feature>
<name>A0ABZ0YW05_9GAMM</name>
<dbReference type="EMBL" id="CP140153">
    <property type="protein sequence ID" value="WQH16365.1"/>
    <property type="molecule type" value="Genomic_DNA"/>
</dbReference>
<evidence type="ECO:0000256" key="1">
    <source>
        <dbReference type="SAM" id="MobiDB-lite"/>
    </source>
</evidence>
<dbReference type="RefSeq" id="WP_322521362.1">
    <property type="nucleotide sequence ID" value="NZ_CP140153.1"/>
</dbReference>
<feature type="compositionally biased region" description="Low complexity" evidence="1">
    <location>
        <begin position="93"/>
        <end position="109"/>
    </location>
</feature>
<evidence type="ECO:0000313" key="4">
    <source>
        <dbReference type="Proteomes" id="UP001327459"/>
    </source>
</evidence>
<dbReference type="InterPro" id="IPR025392">
    <property type="entry name" value="DUF4124"/>
</dbReference>
<reference evidence="3 4" key="1">
    <citation type="submission" date="2023-11" db="EMBL/GenBank/DDBJ databases">
        <title>MicrobeMod: A computational toolkit for identifying prokaryotic methylation and restriction-modification with nanopore sequencing.</title>
        <authorList>
            <person name="Crits-Christoph A."/>
            <person name="Kang S.C."/>
            <person name="Lee H."/>
            <person name="Ostrov N."/>
        </authorList>
    </citation>
    <scope>NUCLEOTIDE SEQUENCE [LARGE SCALE GENOMIC DNA]</scope>
    <source>
        <strain evidence="3 4">ATCC 49870</strain>
    </source>
</reference>
<accession>A0ABZ0YW05</accession>